<accession>A0ABU1SHX3</accession>
<feature type="transmembrane region" description="Helical" evidence="1">
    <location>
        <begin position="290"/>
        <end position="311"/>
    </location>
</feature>
<keyword evidence="1" id="KW-0812">Transmembrane</keyword>
<evidence type="ECO:0000313" key="2">
    <source>
        <dbReference type="EMBL" id="MDR6868923.1"/>
    </source>
</evidence>
<evidence type="ECO:0000256" key="1">
    <source>
        <dbReference type="SAM" id="Phobius"/>
    </source>
</evidence>
<dbReference type="EMBL" id="JAVDUM010000019">
    <property type="protein sequence ID" value="MDR6868923.1"/>
    <property type="molecule type" value="Genomic_DNA"/>
</dbReference>
<organism evidence="2 3">
    <name type="scientific">Microbacterium resistens</name>
    <dbReference type="NCBI Taxonomy" id="156977"/>
    <lineage>
        <taxon>Bacteria</taxon>
        <taxon>Bacillati</taxon>
        <taxon>Actinomycetota</taxon>
        <taxon>Actinomycetes</taxon>
        <taxon>Micrococcales</taxon>
        <taxon>Microbacteriaceae</taxon>
        <taxon>Microbacterium</taxon>
    </lineage>
</organism>
<feature type="transmembrane region" description="Helical" evidence="1">
    <location>
        <begin position="43"/>
        <end position="65"/>
    </location>
</feature>
<proteinExistence type="predicted"/>
<feature type="transmembrane region" description="Helical" evidence="1">
    <location>
        <begin position="12"/>
        <end position="31"/>
    </location>
</feature>
<dbReference type="Pfam" id="PF04657">
    <property type="entry name" value="DMT_YdcZ"/>
    <property type="match status" value="2"/>
</dbReference>
<sequence length="318" mass="32216">MMDQSRRPLPAGMAVGGAVAIGAMTAIQARVNGVLGVRLSDGIVAGFVSFAVGLLILIVLVPFVPAGRRGAARLWQGVRDRSIPPWMLFGGACGALTVSTQGLVAGVLGVALFTVGVVAGQTLHGLVLDRIGFGPAGVVAVTPGRVAGGALALVAVGISLGGGVLDRAPLWMLVLPFATGVGIAWQAATNGRLGRQVASPLAATLMSFIAGTAVLAVAAALSILLTGAPEPLPVEPWLYLGGLLGFAYILLGVVVVARIGVLLMGLGSVLGQLTTSVLIDLFWPPQAGPALWQVLAMVAAAACSVVVAVPWRRRRRRG</sequence>
<protein>
    <submittedName>
        <fullName evidence="2">Transporter family-2 protein</fullName>
    </submittedName>
</protein>
<feature type="transmembrane region" description="Helical" evidence="1">
    <location>
        <begin position="133"/>
        <end position="158"/>
    </location>
</feature>
<name>A0ABU1SHX3_9MICO</name>
<keyword evidence="1" id="KW-1133">Transmembrane helix</keyword>
<feature type="transmembrane region" description="Helical" evidence="1">
    <location>
        <begin position="170"/>
        <end position="188"/>
    </location>
</feature>
<reference evidence="2 3" key="1">
    <citation type="submission" date="2023-07" db="EMBL/GenBank/DDBJ databases">
        <title>Sorghum-associated microbial communities from plants grown in Nebraska, USA.</title>
        <authorList>
            <person name="Schachtman D."/>
        </authorList>
    </citation>
    <scope>NUCLEOTIDE SEQUENCE [LARGE SCALE GENOMIC DNA]</scope>
    <source>
        <strain evidence="2 3">2980</strain>
    </source>
</reference>
<dbReference type="Proteomes" id="UP001259347">
    <property type="component" value="Unassembled WGS sequence"/>
</dbReference>
<dbReference type="PANTHER" id="PTHR34821:SF2">
    <property type="entry name" value="INNER MEMBRANE PROTEIN YDCZ"/>
    <property type="match status" value="1"/>
</dbReference>
<dbReference type="PANTHER" id="PTHR34821">
    <property type="entry name" value="INNER MEMBRANE PROTEIN YDCZ"/>
    <property type="match status" value="1"/>
</dbReference>
<comment type="caution">
    <text evidence="2">The sequence shown here is derived from an EMBL/GenBank/DDBJ whole genome shotgun (WGS) entry which is preliminary data.</text>
</comment>
<gene>
    <name evidence="2" type="ORF">J2Y69_003549</name>
</gene>
<evidence type="ECO:0000313" key="3">
    <source>
        <dbReference type="Proteomes" id="UP001259347"/>
    </source>
</evidence>
<keyword evidence="3" id="KW-1185">Reference proteome</keyword>
<keyword evidence="1" id="KW-0472">Membrane</keyword>
<feature type="transmembrane region" description="Helical" evidence="1">
    <location>
        <begin position="200"/>
        <end position="225"/>
    </location>
</feature>
<feature type="transmembrane region" description="Helical" evidence="1">
    <location>
        <begin position="237"/>
        <end position="270"/>
    </location>
</feature>
<dbReference type="InterPro" id="IPR006750">
    <property type="entry name" value="YdcZ"/>
</dbReference>